<accession>B5Y5P9</accession>
<dbReference type="InterPro" id="IPR009080">
    <property type="entry name" value="tRNAsynth_Ia_anticodon-bd"/>
</dbReference>
<sequence length="601" mass="67691">MFEEEGGLEDGMPICSYSVEAEVRKIWLDEPGIGVRDLADRLVQQFPPGTFGIATKQRVRAAKQGIPYRQLESALHVDASDMDVTFVQQKLEQRISYKAARQWNAADRIEKGLTAMGVEIDDWKRTWCIVRRPDQTKSEDTNGSVLLTNDVGVPCGMCGRMFGSRNLVFHHLRDPASGCGTSVFASGQAIPTPPSVIKKEAKRKTRVRGRRTGCTARHAEAASCLWIGDLPVIWTRQGGQYKHVRALLFRHVPTGVPTPWIKTVVRKSYRKQGFYRGFAIVVFRDAEEATVVLNAMEGLEVSTASVYPVDTLTSPKDADLADEPSFLLKVRRVEHNDLAEALHPTDWQNDSTPGLDPSFDEQLSPLDWGELEHRIIRLNDRRSEPAKPVGSDSCTKRLLSHNGHDEVLAHAVACYAQCGPRKEVRHQGRLIPDKIRDNLLQILITLRWPAQNERQGLSAERYLVLQTNVSNDLYYNHLRKACRELMDWADAEYYYSGIAVTKNFVASPHIDHRDQSFQYAVSLGGFTVGGELCVEGVNDAGDDFVNVVDTHDRIAQVDGRHPHWVRTWQGEGDRYSLIFYDTSDRRPTPINSRGVLTDSQY</sequence>
<dbReference type="HOGENOM" id="CLU_454550_0_0_1"/>
<evidence type="ECO:0000313" key="1">
    <source>
        <dbReference type="EMBL" id="ACI65973.1"/>
    </source>
</evidence>
<protein>
    <submittedName>
        <fullName evidence="1">Uncharacterized protein</fullName>
    </submittedName>
</protein>
<dbReference type="SUPFAM" id="SSF47323">
    <property type="entry name" value="Anticodon-binding domain of a subclass of class I aminoacyl-tRNA synthetases"/>
    <property type="match status" value="1"/>
</dbReference>
<dbReference type="Gene3D" id="1.20.120.1910">
    <property type="entry name" value="Cysteine-tRNA ligase, C-terminal anti-codon recognition domain"/>
    <property type="match status" value="1"/>
</dbReference>
<evidence type="ECO:0000313" key="2">
    <source>
        <dbReference type="Proteomes" id="UP000000759"/>
    </source>
</evidence>
<reference evidence="1 2" key="1">
    <citation type="journal article" date="2008" name="Nature">
        <title>The Phaeodactylum genome reveals the evolutionary history of diatom genomes.</title>
        <authorList>
            <person name="Bowler C."/>
            <person name="Allen A.E."/>
            <person name="Badger J.H."/>
            <person name="Grimwood J."/>
            <person name="Jabbari K."/>
            <person name="Kuo A."/>
            <person name="Maheswari U."/>
            <person name="Martens C."/>
            <person name="Maumus F."/>
            <person name="Otillar R.P."/>
            <person name="Rayko E."/>
            <person name="Salamov A."/>
            <person name="Vandepoele K."/>
            <person name="Beszteri B."/>
            <person name="Gruber A."/>
            <person name="Heijde M."/>
            <person name="Katinka M."/>
            <person name="Mock T."/>
            <person name="Valentin K."/>
            <person name="Verret F."/>
            <person name="Berges J.A."/>
            <person name="Brownlee C."/>
            <person name="Cadoret J.P."/>
            <person name="Chiovitti A."/>
            <person name="Choi C.J."/>
            <person name="Coesel S."/>
            <person name="De Martino A."/>
            <person name="Detter J.C."/>
            <person name="Durkin C."/>
            <person name="Falciatore A."/>
            <person name="Fournet J."/>
            <person name="Haruta M."/>
            <person name="Huysman M.J."/>
            <person name="Jenkins B.D."/>
            <person name="Jiroutova K."/>
            <person name="Jorgensen R.E."/>
            <person name="Joubert Y."/>
            <person name="Kaplan A."/>
            <person name="Kroger N."/>
            <person name="Kroth P.G."/>
            <person name="La Roche J."/>
            <person name="Lindquist E."/>
            <person name="Lommer M."/>
            <person name="Martin-Jezequel V."/>
            <person name="Lopez P.J."/>
            <person name="Lucas S."/>
            <person name="Mangogna M."/>
            <person name="McGinnis K."/>
            <person name="Medlin L.K."/>
            <person name="Montsant A."/>
            <person name="Oudot-Le Secq M.P."/>
            <person name="Napoli C."/>
            <person name="Obornik M."/>
            <person name="Parker M.S."/>
            <person name="Petit J.L."/>
            <person name="Porcel B.M."/>
            <person name="Poulsen N."/>
            <person name="Robison M."/>
            <person name="Rychlewski L."/>
            <person name="Rynearson T.A."/>
            <person name="Schmutz J."/>
            <person name="Shapiro H."/>
            <person name="Siaut M."/>
            <person name="Stanley M."/>
            <person name="Sussman M.R."/>
            <person name="Taylor A.R."/>
            <person name="Vardi A."/>
            <person name="von Dassow P."/>
            <person name="Vyverman W."/>
            <person name="Willis A."/>
            <person name="Wyrwicz L.S."/>
            <person name="Rokhsar D.S."/>
            <person name="Weissenbach J."/>
            <person name="Armbrust E.V."/>
            <person name="Green B.R."/>
            <person name="Van de Peer Y."/>
            <person name="Grigoriev I.V."/>
        </authorList>
    </citation>
    <scope>NUCLEOTIDE SEQUENCE [LARGE SCALE GENOMIC DNA]</scope>
    <source>
        <strain evidence="1 2">CCAP 1055/1</strain>
    </source>
</reference>
<name>B5Y5P9_PHATC</name>
<dbReference type="EMBL" id="CP001142">
    <property type="protein sequence ID" value="ACI65973.1"/>
    <property type="molecule type" value="Genomic_DNA"/>
</dbReference>
<reference evidence="2" key="2">
    <citation type="submission" date="2008-08" db="EMBL/GenBank/DDBJ databases">
        <authorList>
            <consortium name="Diatom Consortium"/>
            <person name="Grigoriev I."/>
            <person name="Grimwood J."/>
            <person name="Kuo A."/>
            <person name="Otillar R.P."/>
            <person name="Salamov A."/>
            <person name="Detter J.C."/>
            <person name="Lindquist E."/>
            <person name="Shapiro H."/>
            <person name="Lucas S."/>
            <person name="Glavina del Rio T."/>
            <person name="Pitluck S."/>
            <person name="Rokhsar D."/>
            <person name="Bowler C."/>
        </authorList>
    </citation>
    <scope>GENOME REANNOTATION</scope>
    <source>
        <strain evidence="2">CCAP 1055/1</strain>
    </source>
</reference>
<dbReference type="KEGG" id="pti:PHATR_44207"/>
<dbReference type="PaxDb" id="2850-Phatr44207"/>
<dbReference type="GO" id="GO:0004812">
    <property type="term" value="F:aminoacyl-tRNA ligase activity"/>
    <property type="evidence" value="ECO:0007669"/>
    <property type="project" value="InterPro"/>
</dbReference>
<dbReference type="AlphaFoldDB" id="B5Y5P9"/>
<dbReference type="InParanoid" id="B5Y5P9"/>
<keyword evidence="2" id="KW-1185">Reference proteome</keyword>
<organism evidence="1 2">
    <name type="scientific">Phaeodactylum tricornutum (strain CCAP 1055/1)</name>
    <dbReference type="NCBI Taxonomy" id="556484"/>
    <lineage>
        <taxon>Eukaryota</taxon>
        <taxon>Sar</taxon>
        <taxon>Stramenopiles</taxon>
        <taxon>Ochrophyta</taxon>
        <taxon>Bacillariophyta</taxon>
        <taxon>Bacillariophyceae</taxon>
        <taxon>Bacillariophycidae</taxon>
        <taxon>Naviculales</taxon>
        <taxon>Phaeodactylaceae</taxon>
        <taxon>Phaeodactylum</taxon>
    </lineage>
</organism>
<dbReference type="RefSeq" id="XP_002186503.1">
    <property type="nucleotide sequence ID" value="XM_002186467.1"/>
</dbReference>
<dbReference type="GO" id="GO:0006418">
    <property type="term" value="P:tRNA aminoacylation for protein translation"/>
    <property type="evidence" value="ECO:0007669"/>
    <property type="project" value="InterPro"/>
</dbReference>
<dbReference type="OrthoDB" id="47604at2759"/>
<proteinExistence type="predicted"/>
<dbReference type="OMA" id="FSVVWYV"/>
<dbReference type="GO" id="GO:0005524">
    <property type="term" value="F:ATP binding"/>
    <property type="evidence" value="ECO:0007669"/>
    <property type="project" value="InterPro"/>
</dbReference>
<dbReference type="eggNOG" id="ENOG502S0UQ">
    <property type="taxonomic scope" value="Eukaryota"/>
</dbReference>
<gene>
    <name evidence="1" type="ORF">PHATR_44207</name>
</gene>
<dbReference type="GeneID" id="7204120"/>
<dbReference type="Proteomes" id="UP000000759">
    <property type="component" value="Chromosome 3"/>
</dbReference>